<reference evidence="1 3" key="1">
    <citation type="journal article" date="2021" name="Nat. Plants">
        <title>The Taxus genome provides insights into paclitaxel biosynthesis.</title>
        <authorList>
            <person name="Xiong X."/>
            <person name="Gou J."/>
            <person name="Liao Q."/>
            <person name="Li Y."/>
            <person name="Zhou Q."/>
            <person name="Bi G."/>
            <person name="Li C."/>
            <person name="Du R."/>
            <person name="Wang X."/>
            <person name="Sun T."/>
            <person name="Guo L."/>
            <person name="Liang H."/>
            <person name="Lu P."/>
            <person name="Wu Y."/>
            <person name="Zhang Z."/>
            <person name="Ro D.K."/>
            <person name="Shang Y."/>
            <person name="Huang S."/>
            <person name="Yan J."/>
        </authorList>
    </citation>
    <scope>NUCLEOTIDE SEQUENCE [LARGE SCALE GENOMIC DNA]</scope>
    <source>
        <strain evidence="1">Ta-2019</strain>
    </source>
</reference>
<organism evidence="1 3">
    <name type="scientific">Taxus chinensis</name>
    <name type="common">Chinese yew</name>
    <name type="synonym">Taxus wallichiana var. chinensis</name>
    <dbReference type="NCBI Taxonomy" id="29808"/>
    <lineage>
        <taxon>Eukaryota</taxon>
        <taxon>Viridiplantae</taxon>
        <taxon>Streptophyta</taxon>
        <taxon>Embryophyta</taxon>
        <taxon>Tracheophyta</taxon>
        <taxon>Spermatophyta</taxon>
        <taxon>Pinopsida</taxon>
        <taxon>Pinidae</taxon>
        <taxon>Conifers II</taxon>
        <taxon>Cupressales</taxon>
        <taxon>Taxaceae</taxon>
        <taxon>Taxus</taxon>
    </lineage>
</organism>
<accession>A0AA38G826</accession>
<sequence length="63" mass="7616">WRVESVRGILNWDAHVVRVMMREWEVEEVELEDVFGGDGYLMRGHVVKKLLQREDLRERVNLH</sequence>
<feature type="non-terminal residue" evidence="1">
    <location>
        <position position="1"/>
    </location>
</feature>
<dbReference type="EMBL" id="JAHRHJ020000003">
    <property type="protein sequence ID" value="KAH9321265.1"/>
    <property type="molecule type" value="Genomic_DNA"/>
</dbReference>
<evidence type="ECO:0000313" key="3">
    <source>
        <dbReference type="Proteomes" id="UP000824469"/>
    </source>
</evidence>
<keyword evidence="3" id="KW-1185">Reference proteome</keyword>
<dbReference type="EMBL" id="JAHRHJ020000005">
    <property type="protein sequence ID" value="KAH9316034.1"/>
    <property type="molecule type" value="Genomic_DNA"/>
</dbReference>
<name>A0AA38G826_TAXCH</name>
<evidence type="ECO:0000313" key="2">
    <source>
        <dbReference type="EMBL" id="KAH9321265.1"/>
    </source>
</evidence>
<evidence type="ECO:0000313" key="1">
    <source>
        <dbReference type="EMBL" id="KAH9316034.1"/>
    </source>
</evidence>
<dbReference type="Proteomes" id="UP000824469">
    <property type="component" value="Unassembled WGS sequence"/>
</dbReference>
<comment type="caution">
    <text evidence="1">The sequence shown here is derived from an EMBL/GenBank/DDBJ whole genome shotgun (WGS) entry which is preliminary data.</text>
</comment>
<protein>
    <submittedName>
        <fullName evidence="1">Uncharacterized protein</fullName>
    </submittedName>
</protein>
<gene>
    <name evidence="2" type="ORF">KI387_015904</name>
    <name evidence="1" type="ORF">KI387_024661</name>
</gene>
<proteinExistence type="predicted"/>
<dbReference type="AlphaFoldDB" id="A0AA38G826"/>